<evidence type="ECO:0000313" key="4">
    <source>
        <dbReference type="EMBL" id="KAG2485935.1"/>
    </source>
</evidence>
<feature type="domain" description="HTH myb-type" evidence="3">
    <location>
        <begin position="1"/>
        <end position="56"/>
    </location>
</feature>
<accession>A0A836BR88</accession>
<feature type="compositionally biased region" description="Basic and acidic residues" evidence="1">
    <location>
        <begin position="630"/>
        <end position="643"/>
    </location>
</feature>
<gene>
    <name evidence="4" type="ORF">HYH03_015379</name>
</gene>
<protein>
    <submittedName>
        <fullName evidence="4">Uncharacterized protein</fullName>
    </submittedName>
</protein>
<feature type="domain" description="Myb-like" evidence="2">
    <location>
        <begin position="2"/>
        <end position="52"/>
    </location>
</feature>
<dbReference type="EMBL" id="JAEHOE010000120">
    <property type="protein sequence ID" value="KAG2485935.1"/>
    <property type="molecule type" value="Genomic_DNA"/>
</dbReference>
<feature type="compositionally biased region" description="Low complexity" evidence="1">
    <location>
        <begin position="656"/>
        <end position="733"/>
    </location>
</feature>
<dbReference type="Gene3D" id="1.10.10.60">
    <property type="entry name" value="Homeodomain-like"/>
    <property type="match status" value="1"/>
</dbReference>
<proteinExistence type="predicted"/>
<evidence type="ECO:0000259" key="2">
    <source>
        <dbReference type="PROSITE" id="PS50090"/>
    </source>
</evidence>
<dbReference type="SMART" id="SM00717">
    <property type="entry name" value="SANT"/>
    <property type="match status" value="1"/>
</dbReference>
<sequence length="1278" mass="123270">MRTARKKPPWTPTEQAIVAIKHCELGNRWTQIAAFLPLRSENDVKNIWHSTLRCKDTQKRSFLRTYALAVHDHAYDYATRKAMFDIAVRQCGPPPAQAMETISKVQIMIDHPELNGGGGGGGGGSAAAALHGYGGPHAMDAHLPSASSRDSHRSASLSGALGLGGGAGGGGGSDAALAQLSQLLAGKRGDELGGVPGLGLAASLAQGGGLGLAQIAQLQHLAQQQQQQAQAQAAAAQQLMMLQQAAAMDAGGEGEGEDEDDGGDGEGSRGGGGDRRLGTRGSHEGADAGDGGEARATSSAGGDGGDASDGAEGRRVRARMGEDAGGEDGAGGQQSPAHQPSKRQGPGSQQQQLQRLLLGGGGAGGGGGLGLGLGGPSAGMLAALGGDKGRTQTLSLGRGGTGGASGSLLGPLPGLDGLGPLDLGGPSPSDGPAGALRRMGEPNQLVDALTQLANAGGGGAGGGGAGAGGGGGVNSLLAALLYKMNGGGGGGGGAGLAGLGGGLLEQPPALQLAGAGRGERRWPGDGDLGAGAGGAELLGDAKGGDARSPMRVPPLTLSPIDASAGASASSEAAMDRDKVASALAALAAVADGTAAMGDHDDGDGAAAPSGAAAGDSRTSGDAAGAAGRQVKAEPGDEASRADAENTGGPADPSRQPSPSTAPGGGAASTPGATGPAAGGATTSGTTASGQRDASGGPCAAAASGGGQQAAASKPPRPASSSQHQPPHAHPQQPVLAEADSDEMGAVEALALAARMGGSGRGSPQLRRSVPGNTALGNGNGSAGAGGNNASPSLRRSMPGGPGPGLGGGGGGGRGGGRGMRPSASGGSGSGLLTGPVLDLHPQPRLGPVGKAAAQLGLTLGIGGAGGVGGGKAGILGRMQPPLDASGPLGGLGGGALGLHLGGAGAATGGGGGGGLGPGGAPLGSSLPGHLLDAVSILNVPHLLRQVVSLPSPTMAALLAAPAFSTDDEASVLLLVAAWQQANREGGAPPEGLRGVCGAVRVAALGGFYLSAVLPALITDPRPAGARGGAGAGASGGRWFEMRASELAFLTRWSGVGHTERMRMAEAAQGLYDTSLPWYDLTPRPPTVAGGGVVFNWTLPLALLLEAHASGSGQPHVLFAVPEGGGDAPEPSPAGGPGGGGVLVPCVVCRGLEWHVFLDVTGARTGGMVGIYLYCRLPDVVRPAGSGAAAAGAGVVPGGGVRLAVHGWRSGKVTEVFDWEFDDQTFLVPEAGVGCPTALALRAAPKAPAGGEALGVIAERWTEFLQGGAVHGTLTFPVR</sequence>
<organism evidence="4 5">
    <name type="scientific">Edaphochlamys debaryana</name>
    <dbReference type="NCBI Taxonomy" id="47281"/>
    <lineage>
        <taxon>Eukaryota</taxon>
        <taxon>Viridiplantae</taxon>
        <taxon>Chlorophyta</taxon>
        <taxon>core chlorophytes</taxon>
        <taxon>Chlorophyceae</taxon>
        <taxon>CS clade</taxon>
        <taxon>Chlamydomonadales</taxon>
        <taxon>Chlamydomonadales incertae sedis</taxon>
        <taxon>Edaphochlamys</taxon>
    </lineage>
</organism>
<dbReference type="Pfam" id="PF00249">
    <property type="entry name" value="Myb_DNA-binding"/>
    <property type="match status" value="1"/>
</dbReference>
<feature type="compositionally biased region" description="Basic and acidic residues" evidence="1">
    <location>
        <begin position="272"/>
        <end position="286"/>
    </location>
</feature>
<evidence type="ECO:0000259" key="3">
    <source>
        <dbReference type="PROSITE" id="PS51294"/>
    </source>
</evidence>
<dbReference type="GO" id="GO:0005634">
    <property type="term" value="C:nucleus"/>
    <property type="evidence" value="ECO:0007669"/>
    <property type="project" value="TreeGrafter"/>
</dbReference>
<feature type="region of interest" description="Disordered" evidence="1">
    <location>
        <begin position="246"/>
        <end position="352"/>
    </location>
</feature>
<dbReference type="Proteomes" id="UP000612055">
    <property type="component" value="Unassembled WGS sequence"/>
</dbReference>
<feature type="compositionally biased region" description="Basic and acidic residues" evidence="1">
    <location>
        <begin position="311"/>
        <end position="322"/>
    </location>
</feature>
<feature type="region of interest" description="Disordered" evidence="1">
    <location>
        <begin position="755"/>
        <end position="841"/>
    </location>
</feature>
<evidence type="ECO:0000313" key="5">
    <source>
        <dbReference type="Proteomes" id="UP000612055"/>
    </source>
</evidence>
<dbReference type="PANTHER" id="PTHR45614">
    <property type="entry name" value="MYB PROTEIN-RELATED"/>
    <property type="match status" value="1"/>
</dbReference>
<feature type="compositionally biased region" description="Acidic residues" evidence="1">
    <location>
        <begin position="252"/>
        <end position="264"/>
    </location>
</feature>
<reference evidence="4" key="1">
    <citation type="journal article" date="2020" name="bioRxiv">
        <title>Comparative genomics of Chlamydomonas.</title>
        <authorList>
            <person name="Craig R.J."/>
            <person name="Hasan A.R."/>
            <person name="Ness R.W."/>
            <person name="Keightley P.D."/>
        </authorList>
    </citation>
    <scope>NUCLEOTIDE SEQUENCE</scope>
    <source>
        <strain evidence="4">CCAP 11/70</strain>
    </source>
</reference>
<feature type="compositionally biased region" description="Gly residues" evidence="1">
    <location>
        <begin position="526"/>
        <end position="536"/>
    </location>
</feature>
<dbReference type="InterPro" id="IPR017930">
    <property type="entry name" value="Myb_dom"/>
</dbReference>
<dbReference type="GO" id="GO:0000981">
    <property type="term" value="F:DNA-binding transcription factor activity, RNA polymerase II-specific"/>
    <property type="evidence" value="ECO:0007669"/>
    <property type="project" value="TreeGrafter"/>
</dbReference>
<dbReference type="PANTHER" id="PTHR45614:SF150">
    <property type="entry name" value="MYB-LIKE DNA-BINDING DOMAIN CONTAINING PROTEIN, EXPRESSED"/>
    <property type="match status" value="1"/>
</dbReference>
<comment type="caution">
    <text evidence="4">The sequence shown here is derived from an EMBL/GenBank/DDBJ whole genome shotgun (WGS) entry which is preliminary data.</text>
</comment>
<dbReference type="OrthoDB" id="539006at2759"/>
<dbReference type="SUPFAM" id="SSF46689">
    <property type="entry name" value="Homeodomain-like"/>
    <property type="match status" value="1"/>
</dbReference>
<feature type="compositionally biased region" description="Low complexity" evidence="1">
    <location>
        <begin position="604"/>
        <end position="615"/>
    </location>
</feature>
<feature type="compositionally biased region" description="Gly residues" evidence="1">
    <location>
        <begin position="777"/>
        <end position="786"/>
    </location>
</feature>
<dbReference type="CDD" id="cd00167">
    <property type="entry name" value="SANT"/>
    <property type="match status" value="1"/>
</dbReference>
<dbReference type="PROSITE" id="PS50090">
    <property type="entry name" value="MYB_LIKE"/>
    <property type="match status" value="1"/>
</dbReference>
<dbReference type="GO" id="GO:0000978">
    <property type="term" value="F:RNA polymerase II cis-regulatory region sequence-specific DNA binding"/>
    <property type="evidence" value="ECO:0007669"/>
    <property type="project" value="TreeGrafter"/>
</dbReference>
<dbReference type="InterPro" id="IPR009057">
    <property type="entry name" value="Homeodomain-like_sf"/>
</dbReference>
<keyword evidence="5" id="KW-1185">Reference proteome</keyword>
<name>A0A836BR88_9CHLO</name>
<dbReference type="InterPro" id="IPR050560">
    <property type="entry name" value="MYB_TF"/>
</dbReference>
<feature type="compositionally biased region" description="Gly residues" evidence="1">
    <location>
        <begin position="802"/>
        <end position="818"/>
    </location>
</feature>
<dbReference type="PROSITE" id="PS51294">
    <property type="entry name" value="HTH_MYB"/>
    <property type="match status" value="1"/>
</dbReference>
<dbReference type="AlphaFoldDB" id="A0A836BR88"/>
<evidence type="ECO:0000256" key="1">
    <source>
        <dbReference type="SAM" id="MobiDB-lite"/>
    </source>
</evidence>
<feature type="region of interest" description="Disordered" evidence="1">
    <location>
        <begin position="599"/>
        <end position="733"/>
    </location>
</feature>
<feature type="compositionally biased region" description="Low complexity" evidence="1">
    <location>
        <begin position="343"/>
        <end position="352"/>
    </location>
</feature>
<dbReference type="InterPro" id="IPR001005">
    <property type="entry name" value="SANT/Myb"/>
</dbReference>
<feature type="compositionally biased region" description="Low complexity" evidence="1">
    <location>
        <begin position="787"/>
        <end position="798"/>
    </location>
</feature>
<feature type="region of interest" description="Disordered" evidence="1">
    <location>
        <begin position="515"/>
        <end position="558"/>
    </location>
</feature>